<evidence type="ECO:0000313" key="6">
    <source>
        <dbReference type="EMBL" id="WXL27108.1"/>
    </source>
</evidence>
<dbReference type="Pfam" id="PF03466">
    <property type="entry name" value="LysR_substrate"/>
    <property type="match status" value="1"/>
</dbReference>
<evidence type="ECO:0000256" key="4">
    <source>
        <dbReference type="ARBA" id="ARBA00023163"/>
    </source>
</evidence>
<dbReference type="InterPro" id="IPR036388">
    <property type="entry name" value="WH-like_DNA-bd_sf"/>
</dbReference>
<dbReference type="InterPro" id="IPR000847">
    <property type="entry name" value="LysR_HTH_N"/>
</dbReference>
<gene>
    <name evidence="6" type="ORF">WG219_06545</name>
</gene>
<keyword evidence="3" id="KW-0238">DNA-binding</keyword>
<sequence>MLTLNTLIIIRTLTLAYFVHTAPTKSLLLMSCNRQIIGRVNPRRKMVFCDAPILKTECAKMEWTRRLRVQHLELLLRLADTGSISETARLSFTAQPSLSKWLKELEDAVGAQLYERHSRGLKPTEHGRMLLIHAERVIGEMKRAQEALKAISHGNSFRISIGTSPASATHLVPDSINHFLKRHPKASIELNEAPMHVLLERLEQGEHDLVIGRLDNYKPRPSLHNEMLCSEGVRVICRPEHPLLQRKVLNWDVLNEYEWIVWPQGTPIRSRLDSAITAAGSQPLNYRIESSSLMANLWMLQTTDLLSVASERVTQQFSQKGLIVDTGFELEARGSLGMCWRNESKPHFSLTDLKECFRQNAAKWGGTLKA</sequence>
<dbReference type="Pfam" id="PF00126">
    <property type="entry name" value="HTH_1"/>
    <property type="match status" value="1"/>
</dbReference>
<name>A0ABZ2RLY8_ECTME</name>
<dbReference type="PROSITE" id="PS50931">
    <property type="entry name" value="HTH_LYSR"/>
    <property type="match status" value="1"/>
</dbReference>
<dbReference type="Gene3D" id="1.10.10.10">
    <property type="entry name" value="Winged helix-like DNA-binding domain superfamily/Winged helix DNA-binding domain"/>
    <property type="match status" value="1"/>
</dbReference>
<protein>
    <submittedName>
        <fullName evidence="6">LysR substrate-binding domain-containing protein</fullName>
    </submittedName>
</protein>
<dbReference type="Gene3D" id="3.40.190.10">
    <property type="entry name" value="Periplasmic binding protein-like II"/>
    <property type="match status" value="2"/>
</dbReference>
<dbReference type="InterPro" id="IPR050950">
    <property type="entry name" value="HTH-type_LysR_regulators"/>
</dbReference>
<dbReference type="EMBL" id="CP148074">
    <property type="protein sequence ID" value="WXL27108.1"/>
    <property type="molecule type" value="Genomic_DNA"/>
</dbReference>
<dbReference type="InterPro" id="IPR036390">
    <property type="entry name" value="WH_DNA-bd_sf"/>
</dbReference>
<accession>A0ABZ2RLY8</accession>
<comment type="similarity">
    <text evidence="1">Belongs to the LysR transcriptional regulatory family.</text>
</comment>
<dbReference type="PANTHER" id="PTHR30419">
    <property type="entry name" value="HTH-TYPE TRANSCRIPTIONAL REGULATOR YBHD"/>
    <property type="match status" value="1"/>
</dbReference>
<keyword evidence="2" id="KW-0805">Transcription regulation</keyword>
<proteinExistence type="inferred from homology"/>
<evidence type="ECO:0000313" key="7">
    <source>
        <dbReference type="Proteomes" id="UP001476583"/>
    </source>
</evidence>
<keyword evidence="4" id="KW-0804">Transcription</keyword>
<evidence type="ECO:0000256" key="1">
    <source>
        <dbReference type="ARBA" id="ARBA00009437"/>
    </source>
</evidence>
<evidence type="ECO:0000256" key="3">
    <source>
        <dbReference type="ARBA" id="ARBA00023125"/>
    </source>
</evidence>
<dbReference type="PANTHER" id="PTHR30419:SF8">
    <property type="entry name" value="NITROGEN ASSIMILATION TRANSCRIPTIONAL ACTIVATOR-RELATED"/>
    <property type="match status" value="1"/>
</dbReference>
<dbReference type="SUPFAM" id="SSF53850">
    <property type="entry name" value="Periplasmic binding protein-like II"/>
    <property type="match status" value="1"/>
</dbReference>
<dbReference type="SUPFAM" id="SSF46785">
    <property type="entry name" value="Winged helix' DNA-binding domain"/>
    <property type="match status" value="1"/>
</dbReference>
<evidence type="ECO:0000256" key="2">
    <source>
        <dbReference type="ARBA" id="ARBA00023015"/>
    </source>
</evidence>
<reference evidence="6 7" key="1">
    <citation type="submission" date="2024-03" db="EMBL/GenBank/DDBJ databases">
        <title>Complete genome of BD2.</title>
        <authorList>
            <person name="Cao G."/>
        </authorList>
    </citation>
    <scope>NUCLEOTIDE SEQUENCE [LARGE SCALE GENOMIC DNA]</scope>
    <source>
        <strain evidence="6 7">BD2</strain>
    </source>
</reference>
<dbReference type="Proteomes" id="UP001476583">
    <property type="component" value="Chromosome"/>
</dbReference>
<organism evidence="6 7">
    <name type="scientific">Ectopseudomonas mendocina</name>
    <name type="common">Pseudomonas mendocina</name>
    <dbReference type="NCBI Taxonomy" id="300"/>
    <lineage>
        <taxon>Bacteria</taxon>
        <taxon>Pseudomonadati</taxon>
        <taxon>Pseudomonadota</taxon>
        <taxon>Gammaproteobacteria</taxon>
        <taxon>Pseudomonadales</taxon>
        <taxon>Pseudomonadaceae</taxon>
        <taxon>Ectopseudomonas</taxon>
    </lineage>
</organism>
<evidence type="ECO:0000259" key="5">
    <source>
        <dbReference type="PROSITE" id="PS50931"/>
    </source>
</evidence>
<dbReference type="InterPro" id="IPR005119">
    <property type="entry name" value="LysR_subst-bd"/>
</dbReference>
<keyword evidence="7" id="KW-1185">Reference proteome</keyword>
<feature type="domain" description="HTH lysR-type" evidence="5">
    <location>
        <begin position="67"/>
        <end position="124"/>
    </location>
</feature>